<evidence type="ECO:0000313" key="1">
    <source>
        <dbReference type="EMBL" id="KYM82847.1"/>
    </source>
</evidence>
<organism evidence="1 2">
    <name type="scientific">Atta colombica</name>
    <dbReference type="NCBI Taxonomy" id="520822"/>
    <lineage>
        <taxon>Eukaryota</taxon>
        <taxon>Metazoa</taxon>
        <taxon>Ecdysozoa</taxon>
        <taxon>Arthropoda</taxon>
        <taxon>Hexapoda</taxon>
        <taxon>Insecta</taxon>
        <taxon>Pterygota</taxon>
        <taxon>Neoptera</taxon>
        <taxon>Endopterygota</taxon>
        <taxon>Hymenoptera</taxon>
        <taxon>Apocrita</taxon>
        <taxon>Aculeata</taxon>
        <taxon>Formicoidea</taxon>
        <taxon>Formicidae</taxon>
        <taxon>Myrmicinae</taxon>
        <taxon>Atta</taxon>
    </lineage>
</organism>
<protein>
    <submittedName>
        <fullName evidence="1">Uncharacterized protein</fullName>
    </submittedName>
</protein>
<dbReference type="EMBL" id="KQ976506">
    <property type="protein sequence ID" value="KYM82847.1"/>
    <property type="molecule type" value="Genomic_DNA"/>
</dbReference>
<dbReference type="AlphaFoldDB" id="A0A151I3E3"/>
<accession>A0A151I3E3</accession>
<name>A0A151I3E3_9HYME</name>
<keyword evidence="2" id="KW-1185">Reference proteome</keyword>
<evidence type="ECO:0000313" key="2">
    <source>
        <dbReference type="Proteomes" id="UP000078540"/>
    </source>
</evidence>
<dbReference type="Proteomes" id="UP000078540">
    <property type="component" value="Unassembled WGS sequence"/>
</dbReference>
<reference evidence="1 2" key="1">
    <citation type="submission" date="2015-09" db="EMBL/GenBank/DDBJ databases">
        <title>Atta colombica WGS genome.</title>
        <authorList>
            <person name="Nygaard S."/>
            <person name="Hu H."/>
            <person name="Boomsma J."/>
            <person name="Zhang G."/>
        </authorList>
    </citation>
    <scope>NUCLEOTIDE SEQUENCE [LARGE SCALE GENOMIC DNA]</scope>
    <source>
        <strain evidence="1">Treedump-2</strain>
        <tissue evidence="1">Whole body</tissue>
    </source>
</reference>
<proteinExistence type="predicted"/>
<gene>
    <name evidence="1" type="ORF">ALC53_06693</name>
</gene>
<sequence>MTKNTVMNKLRFLCGKEINIGNNKGIITPFAFEQDGVKKNNDIWSRIFHPHSQAIKKEIRSNNPKITSSWLSIRIMQSTNWEDHRVKRYHHSRAINNINNNINNKI</sequence>